<keyword evidence="2" id="KW-1185">Reference proteome</keyword>
<evidence type="ECO:0000313" key="2">
    <source>
        <dbReference type="Proteomes" id="UP001056539"/>
    </source>
</evidence>
<dbReference type="KEGG" id="taqu:KDW03_00150"/>
<dbReference type="Proteomes" id="UP001056539">
    <property type="component" value="Chromosome"/>
</dbReference>
<dbReference type="RefSeq" id="WP_271435388.1">
    <property type="nucleotide sequence ID" value="NZ_CP073355.1"/>
</dbReference>
<reference evidence="1" key="2">
    <citation type="submission" date="2022-06" db="EMBL/GenBank/DDBJ databases">
        <title>Thermospira aquatica gen. nov., sp. nov.</title>
        <authorList>
            <person name="Ben Ali Gam Z."/>
            <person name="Labat M."/>
        </authorList>
    </citation>
    <scope>NUCLEOTIDE SEQUENCE</scope>
    <source>
        <strain evidence="1">F1F22</strain>
    </source>
</reference>
<dbReference type="EMBL" id="CP073355">
    <property type="protein sequence ID" value="URA10255.1"/>
    <property type="molecule type" value="Genomic_DNA"/>
</dbReference>
<accession>A0AAX3BDS4</accession>
<sequence length="56" mass="6550">MVSHTSQWNWSHGCQTIYRDDFEEFAKLFGGKKSEDKWAFAQSVYGKEGRSFIVTQ</sequence>
<proteinExistence type="predicted"/>
<organism evidence="1 2">
    <name type="scientific">Thermospira aquatica</name>
    <dbReference type="NCBI Taxonomy" id="2828656"/>
    <lineage>
        <taxon>Bacteria</taxon>
        <taxon>Pseudomonadati</taxon>
        <taxon>Spirochaetota</taxon>
        <taxon>Spirochaetia</taxon>
        <taxon>Brevinematales</taxon>
        <taxon>Thermospiraceae</taxon>
        <taxon>Thermospira</taxon>
    </lineage>
</organism>
<name>A0AAX3BDS4_9SPIR</name>
<evidence type="ECO:0000313" key="1">
    <source>
        <dbReference type="EMBL" id="URA10255.1"/>
    </source>
</evidence>
<dbReference type="AlphaFoldDB" id="A0AAX3BDS4"/>
<gene>
    <name evidence="1" type="ORF">KDW03_00150</name>
</gene>
<reference evidence="1" key="1">
    <citation type="submission" date="2021-04" db="EMBL/GenBank/DDBJ databases">
        <authorList>
            <person name="Postec A."/>
        </authorList>
    </citation>
    <scope>NUCLEOTIDE SEQUENCE</scope>
    <source>
        <strain evidence="1">F1F22</strain>
    </source>
</reference>
<protein>
    <submittedName>
        <fullName evidence="1">Uncharacterized protein</fullName>
    </submittedName>
</protein>